<reference evidence="1" key="1">
    <citation type="submission" date="2018-05" db="EMBL/GenBank/DDBJ databases">
        <authorList>
            <person name="Lanie J.A."/>
            <person name="Ng W.-L."/>
            <person name="Kazmierczak K.M."/>
            <person name="Andrzejewski T.M."/>
            <person name="Davidsen T.M."/>
            <person name="Wayne K.J."/>
            <person name="Tettelin H."/>
            <person name="Glass J.I."/>
            <person name="Rusch D."/>
            <person name="Podicherti R."/>
            <person name="Tsui H.-C.T."/>
            <person name="Winkler M.E."/>
        </authorList>
    </citation>
    <scope>NUCLEOTIDE SEQUENCE</scope>
</reference>
<name>A0A382XXX8_9ZZZZ</name>
<sequence length="40" mass="4743">MDLSKKQIAEIEKNSFKASLLSQIVEYQVVQKIKNYYLHN</sequence>
<gene>
    <name evidence="1" type="ORF">METZ01_LOCUS428584</name>
</gene>
<protein>
    <submittedName>
        <fullName evidence="1">Uncharacterized protein</fullName>
    </submittedName>
</protein>
<proteinExistence type="predicted"/>
<dbReference type="EMBL" id="UINC01171257">
    <property type="protein sequence ID" value="SVD75730.1"/>
    <property type="molecule type" value="Genomic_DNA"/>
</dbReference>
<evidence type="ECO:0000313" key="1">
    <source>
        <dbReference type="EMBL" id="SVD75730.1"/>
    </source>
</evidence>
<dbReference type="AlphaFoldDB" id="A0A382XXX8"/>
<organism evidence="1">
    <name type="scientific">marine metagenome</name>
    <dbReference type="NCBI Taxonomy" id="408172"/>
    <lineage>
        <taxon>unclassified sequences</taxon>
        <taxon>metagenomes</taxon>
        <taxon>ecological metagenomes</taxon>
    </lineage>
</organism>
<accession>A0A382XXX8</accession>